<keyword evidence="3" id="KW-1185">Reference proteome</keyword>
<reference evidence="3" key="1">
    <citation type="journal article" date="2019" name="Int. J. Syst. Evol. Microbiol.">
        <title>The Global Catalogue of Microorganisms (GCM) 10K type strain sequencing project: providing services to taxonomists for standard genome sequencing and annotation.</title>
        <authorList>
            <consortium name="The Broad Institute Genomics Platform"/>
            <consortium name="The Broad Institute Genome Sequencing Center for Infectious Disease"/>
            <person name="Wu L."/>
            <person name="Ma J."/>
        </authorList>
    </citation>
    <scope>NUCLEOTIDE SEQUENCE [LARGE SCALE GENOMIC DNA]</scope>
    <source>
        <strain evidence="3">JCM 17441</strain>
    </source>
</reference>
<feature type="compositionally biased region" description="Low complexity" evidence="1">
    <location>
        <begin position="250"/>
        <end position="265"/>
    </location>
</feature>
<proteinExistence type="predicted"/>
<evidence type="ECO:0000313" key="2">
    <source>
        <dbReference type="EMBL" id="GAA4243346.1"/>
    </source>
</evidence>
<organism evidence="2 3">
    <name type="scientific">Dactylosporangium darangshiense</name>
    <dbReference type="NCBI Taxonomy" id="579108"/>
    <lineage>
        <taxon>Bacteria</taxon>
        <taxon>Bacillati</taxon>
        <taxon>Actinomycetota</taxon>
        <taxon>Actinomycetes</taxon>
        <taxon>Micromonosporales</taxon>
        <taxon>Micromonosporaceae</taxon>
        <taxon>Dactylosporangium</taxon>
    </lineage>
</organism>
<evidence type="ECO:0000313" key="3">
    <source>
        <dbReference type="Proteomes" id="UP001500620"/>
    </source>
</evidence>
<name>A0ABP8CTU2_9ACTN</name>
<sequence>MLASRTVRLSTRQPRGRPWRLPLADRVLITAAALRTNLTTRALVAVFRISQSMIVRVVRDLTGRLAALLIAHHDARGRRCTWLLDGTLIPLHDQSRTAVSKNYRRSVSIQVVARRCDRRIIAVSPAWPGNRNDIIVARHHPELLADPPRQVLSDGADRSLPGITPARDKTGRIIRDHTGRLHRRRRAAIEHVIAQLRDWQILRANADDPTTRSTTQSARSQRSTTTASTNCDSTVRRCAPTSMRSRCPRSRAPARTGRAAGTCRP</sequence>
<dbReference type="Proteomes" id="UP001500620">
    <property type="component" value="Unassembled WGS sequence"/>
</dbReference>
<dbReference type="EMBL" id="BAABAT010000001">
    <property type="protein sequence ID" value="GAA4243346.1"/>
    <property type="molecule type" value="Genomic_DNA"/>
</dbReference>
<feature type="compositionally biased region" description="Low complexity" evidence="1">
    <location>
        <begin position="211"/>
        <end position="229"/>
    </location>
</feature>
<feature type="region of interest" description="Disordered" evidence="1">
    <location>
        <begin position="207"/>
        <end position="265"/>
    </location>
</feature>
<accession>A0ABP8CTU2</accession>
<comment type="caution">
    <text evidence="2">The sequence shown here is derived from an EMBL/GenBank/DDBJ whole genome shotgun (WGS) entry which is preliminary data.</text>
</comment>
<gene>
    <name evidence="2" type="ORF">GCM10022255_002070</name>
</gene>
<protein>
    <recommendedName>
        <fullName evidence="4">Transposase</fullName>
    </recommendedName>
</protein>
<evidence type="ECO:0000256" key="1">
    <source>
        <dbReference type="SAM" id="MobiDB-lite"/>
    </source>
</evidence>
<feature type="region of interest" description="Disordered" evidence="1">
    <location>
        <begin position="147"/>
        <end position="167"/>
    </location>
</feature>
<evidence type="ECO:0008006" key="4">
    <source>
        <dbReference type="Google" id="ProtNLM"/>
    </source>
</evidence>
<dbReference type="RefSeq" id="WP_380137313.1">
    <property type="nucleotide sequence ID" value="NZ_JBHTFY010000001.1"/>
</dbReference>